<evidence type="ECO:0000313" key="10">
    <source>
        <dbReference type="EMBL" id="RXK38468.1"/>
    </source>
</evidence>
<keyword evidence="11" id="KW-1185">Reference proteome</keyword>
<evidence type="ECO:0000256" key="6">
    <source>
        <dbReference type="ARBA" id="ARBA00023242"/>
    </source>
</evidence>
<keyword evidence="3" id="KW-0677">Repeat</keyword>
<evidence type="ECO:0000256" key="1">
    <source>
        <dbReference type="ARBA" id="ARBA00004123"/>
    </source>
</evidence>
<evidence type="ECO:0000256" key="7">
    <source>
        <dbReference type="PROSITE-ProRule" id="PRU00176"/>
    </source>
</evidence>
<dbReference type="InParanoid" id="A0A4Q1BL17"/>
<evidence type="ECO:0000259" key="9">
    <source>
        <dbReference type="PROSITE" id="PS50102"/>
    </source>
</evidence>
<dbReference type="CDD" id="cd12232">
    <property type="entry name" value="RRM3_U2AF65"/>
    <property type="match status" value="1"/>
</dbReference>
<evidence type="ECO:0000256" key="3">
    <source>
        <dbReference type="ARBA" id="ARBA00022737"/>
    </source>
</evidence>
<gene>
    <name evidence="10" type="ORF">M231_04233</name>
</gene>
<feature type="compositionally biased region" description="Pro residues" evidence="8">
    <location>
        <begin position="567"/>
        <end position="576"/>
    </location>
</feature>
<dbReference type="AlphaFoldDB" id="A0A4Q1BL17"/>
<feature type="domain" description="RRM" evidence="9">
    <location>
        <begin position="338"/>
        <end position="416"/>
    </location>
</feature>
<dbReference type="STRING" id="5217.A0A4Q1BL17"/>
<dbReference type="PROSITE" id="PS50102">
    <property type="entry name" value="RRM"/>
    <property type="match status" value="3"/>
</dbReference>
<feature type="domain" description="RRM" evidence="9">
    <location>
        <begin position="451"/>
        <end position="561"/>
    </location>
</feature>
<dbReference type="Gene3D" id="3.30.70.330">
    <property type="match status" value="3"/>
</dbReference>
<dbReference type="Proteomes" id="UP000289152">
    <property type="component" value="Unassembled WGS sequence"/>
</dbReference>
<keyword evidence="2" id="KW-0507">mRNA processing</keyword>
<dbReference type="SUPFAM" id="SSF54928">
    <property type="entry name" value="RNA-binding domain, RBD"/>
    <property type="match status" value="2"/>
</dbReference>
<keyword evidence="6" id="KW-0539">Nucleus</keyword>
<name>A0A4Q1BL17_TREME</name>
<dbReference type="GO" id="GO:0005634">
    <property type="term" value="C:nucleus"/>
    <property type="evidence" value="ECO:0007669"/>
    <property type="project" value="UniProtKB-SubCell"/>
</dbReference>
<keyword evidence="4 7" id="KW-0694">RNA-binding</keyword>
<comment type="caution">
    <text evidence="10">The sequence shown here is derived from an EMBL/GenBank/DDBJ whole genome shotgun (WGS) entry which is preliminary data.</text>
</comment>
<sequence length="596" mass="66198">MDAYVPDPDRGYARSRGHSDDGREHRSHRDREEYDRRRPREHERERNGGGRDYDRDIERHRPRDDRDRDRGYRRDDRERDRYDRERHRRDDPIGMAEPMGGPGGYRERRPPPRDEFAQPMRSYSPRRDNGPQDDGGYRGRGGERGGRGGRRQSPPRSPTPPGTIALEERKVKHSLWDIRPVQFAGIGAMAAKMTGMFTYGPGRVPPPPELGIPSALIAGSFPPPGANGLRQAKRIYVGGITESMTDASLLEFFNTTMSERGFTLEMPGDPIGAVQVNHEKAFAFLEFRSAEEASSALKLDNVMFEDVPLRVKRPKDYTGLDPLQHTMGGAQAMSDSPNKLFIGGLPTYLDEAQVMELLKSFGELRSFNLVKDPDSSENKGFAFAEYTDPSNTDMAISGLNNFSLGDRILVVQRAAVGRASGTTDAIPGSESFLAKSAIFAQENQQSGPTSRVMLLLNMVTADELYDDQEYQEILEDITSECSRFGEIEGVRVPRPVPKSKKWEPSESAVVTQERARRADLAAGVGRVFVMYKDLASTEKAMNSLGGRQFGGRTIVVANVPEEEFLGPAPPPPPPPEQDLDAAAADAVKDIMADLTS</sequence>
<feature type="region of interest" description="Disordered" evidence="8">
    <location>
        <begin position="561"/>
        <end position="580"/>
    </location>
</feature>
<feature type="compositionally biased region" description="Basic and acidic residues" evidence="8">
    <location>
        <begin position="7"/>
        <end position="92"/>
    </location>
</feature>
<dbReference type="GO" id="GO:0003723">
    <property type="term" value="F:RNA binding"/>
    <property type="evidence" value="ECO:0007669"/>
    <property type="project" value="UniProtKB-UniRule"/>
</dbReference>
<dbReference type="InterPro" id="IPR000504">
    <property type="entry name" value="RRM_dom"/>
</dbReference>
<protein>
    <recommendedName>
        <fullName evidence="9">RRM domain-containing protein</fullName>
    </recommendedName>
</protein>
<dbReference type="CDD" id="cd12231">
    <property type="entry name" value="RRM2_U2AF65"/>
    <property type="match status" value="1"/>
</dbReference>
<organism evidence="10 11">
    <name type="scientific">Tremella mesenterica</name>
    <name type="common">Jelly fungus</name>
    <dbReference type="NCBI Taxonomy" id="5217"/>
    <lineage>
        <taxon>Eukaryota</taxon>
        <taxon>Fungi</taxon>
        <taxon>Dikarya</taxon>
        <taxon>Basidiomycota</taxon>
        <taxon>Agaricomycotina</taxon>
        <taxon>Tremellomycetes</taxon>
        <taxon>Tremellales</taxon>
        <taxon>Tremellaceae</taxon>
        <taxon>Tremella</taxon>
    </lineage>
</organism>
<dbReference type="FunCoup" id="A0A4Q1BL17">
    <property type="interactions" value="561"/>
</dbReference>
<evidence type="ECO:0000256" key="8">
    <source>
        <dbReference type="SAM" id="MobiDB-lite"/>
    </source>
</evidence>
<dbReference type="InterPro" id="IPR006529">
    <property type="entry name" value="U2AF_lg"/>
</dbReference>
<evidence type="ECO:0000256" key="2">
    <source>
        <dbReference type="ARBA" id="ARBA00022664"/>
    </source>
</evidence>
<feature type="compositionally biased region" description="Basic and acidic residues" evidence="8">
    <location>
        <begin position="125"/>
        <end position="146"/>
    </location>
</feature>
<feature type="region of interest" description="Disordered" evidence="8">
    <location>
        <begin position="1"/>
        <end position="168"/>
    </location>
</feature>
<evidence type="ECO:0000256" key="4">
    <source>
        <dbReference type="ARBA" id="ARBA00022884"/>
    </source>
</evidence>
<evidence type="ECO:0000313" key="11">
    <source>
        <dbReference type="Proteomes" id="UP000289152"/>
    </source>
</evidence>
<dbReference type="EMBL" id="SDIL01000047">
    <property type="protein sequence ID" value="RXK38468.1"/>
    <property type="molecule type" value="Genomic_DNA"/>
</dbReference>
<keyword evidence="5" id="KW-0508">mRNA splicing</keyword>
<accession>A0A4Q1BL17</accession>
<evidence type="ECO:0000256" key="5">
    <source>
        <dbReference type="ARBA" id="ARBA00023187"/>
    </source>
</evidence>
<dbReference type="OrthoDB" id="10266058at2759"/>
<feature type="compositionally biased region" description="Basic and acidic residues" evidence="8">
    <location>
        <begin position="105"/>
        <end position="116"/>
    </location>
</feature>
<dbReference type="GO" id="GO:0006397">
    <property type="term" value="P:mRNA processing"/>
    <property type="evidence" value="ECO:0007669"/>
    <property type="project" value="UniProtKB-KW"/>
</dbReference>
<dbReference type="InterPro" id="IPR012677">
    <property type="entry name" value="Nucleotide-bd_a/b_plait_sf"/>
</dbReference>
<dbReference type="InterPro" id="IPR035979">
    <property type="entry name" value="RBD_domain_sf"/>
</dbReference>
<proteinExistence type="predicted"/>
<dbReference type="PANTHER" id="PTHR23139">
    <property type="entry name" value="RNA-BINDING PROTEIN"/>
    <property type="match status" value="1"/>
</dbReference>
<dbReference type="NCBIfam" id="TIGR01642">
    <property type="entry name" value="U2AF_lg"/>
    <property type="match status" value="1"/>
</dbReference>
<dbReference type="VEuPathDB" id="FungiDB:TREMEDRAFT_41238"/>
<feature type="domain" description="RRM" evidence="9">
    <location>
        <begin position="233"/>
        <end position="316"/>
    </location>
</feature>
<comment type="subcellular location">
    <subcellularLocation>
        <location evidence="1">Nucleus</location>
    </subcellularLocation>
</comment>
<dbReference type="GO" id="GO:0008380">
    <property type="term" value="P:RNA splicing"/>
    <property type="evidence" value="ECO:0007669"/>
    <property type="project" value="UniProtKB-KW"/>
</dbReference>
<dbReference type="Pfam" id="PF00076">
    <property type="entry name" value="RRM_1"/>
    <property type="match status" value="1"/>
</dbReference>
<dbReference type="SMART" id="SM00360">
    <property type="entry name" value="RRM"/>
    <property type="match status" value="3"/>
</dbReference>
<reference evidence="10 11" key="1">
    <citation type="submission" date="2016-06" db="EMBL/GenBank/DDBJ databases">
        <title>Evolution of pathogenesis and genome organization in the Tremellales.</title>
        <authorList>
            <person name="Cuomo C."/>
            <person name="Litvintseva A."/>
            <person name="Heitman J."/>
            <person name="Chen Y."/>
            <person name="Sun S."/>
            <person name="Springer D."/>
            <person name="Dromer F."/>
            <person name="Young S."/>
            <person name="Zeng Q."/>
            <person name="Chapman S."/>
            <person name="Gujja S."/>
            <person name="Saif S."/>
            <person name="Birren B."/>
        </authorList>
    </citation>
    <scope>NUCLEOTIDE SEQUENCE [LARGE SCALE GENOMIC DNA]</scope>
    <source>
        <strain evidence="10 11">ATCC 28783</strain>
    </source>
</reference>